<proteinExistence type="predicted"/>
<feature type="compositionally biased region" description="Polar residues" evidence="1">
    <location>
        <begin position="32"/>
        <end position="41"/>
    </location>
</feature>
<gene>
    <name evidence="2" type="ORF">NN4_33460</name>
</gene>
<sequence length="139" mass="15517">MSPWVIKPGSDGTPPTTGSPPTNQHTKHSSAKETFQQTQLLLASRGPQSKGRGAGRQQHPYASKELLVHETCGRRMQGTWNHMAHYRCRFPSEYAIANHIELAPTHNLSQPGPDRSNPNGKSLSHNSPPHRPQWKYALR</sequence>
<evidence type="ECO:0000313" key="2">
    <source>
        <dbReference type="EMBL" id="GEM38827.1"/>
    </source>
</evidence>
<reference evidence="2 3" key="1">
    <citation type="submission" date="2019-07" db="EMBL/GenBank/DDBJ databases">
        <title>Whole genome shotgun sequence of Nocardia ninae NBRC 108245.</title>
        <authorList>
            <person name="Hosoyama A."/>
            <person name="Uohara A."/>
            <person name="Ohji S."/>
            <person name="Ichikawa N."/>
        </authorList>
    </citation>
    <scope>NUCLEOTIDE SEQUENCE [LARGE SCALE GENOMIC DNA]</scope>
    <source>
        <strain evidence="2 3">NBRC 108245</strain>
    </source>
</reference>
<protein>
    <submittedName>
        <fullName evidence="2">Uncharacterized protein</fullName>
    </submittedName>
</protein>
<dbReference type="EMBL" id="BJXA01000019">
    <property type="protein sequence ID" value="GEM38827.1"/>
    <property type="molecule type" value="Genomic_DNA"/>
</dbReference>
<dbReference type="AlphaFoldDB" id="A0A511MFC5"/>
<evidence type="ECO:0000313" key="3">
    <source>
        <dbReference type="Proteomes" id="UP000321424"/>
    </source>
</evidence>
<evidence type="ECO:0000256" key="1">
    <source>
        <dbReference type="SAM" id="MobiDB-lite"/>
    </source>
</evidence>
<keyword evidence="3" id="KW-1185">Reference proteome</keyword>
<feature type="compositionally biased region" description="Low complexity" evidence="1">
    <location>
        <begin position="8"/>
        <end position="22"/>
    </location>
</feature>
<comment type="caution">
    <text evidence="2">The sequence shown here is derived from an EMBL/GenBank/DDBJ whole genome shotgun (WGS) entry which is preliminary data.</text>
</comment>
<feature type="compositionally biased region" description="Polar residues" evidence="1">
    <location>
        <begin position="106"/>
        <end position="127"/>
    </location>
</feature>
<organism evidence="2 3">
    <name type="scientific">Nocardia ninae NBRC 108245</name>
    <dbReference type="NCBI Taxonomy" id="1210091"/>
    <lineage>
        <taxon>Bacteria</taxon>
        <taxon>Bacillati</taxon>
        <taxon>Actinomycetota</taxon>
        <taxon>Actinomycetes</taxon>
        <taxon>Mycobacteriales</taxon>
        <taxon>Nocardiaceae</taxon>
        <taxon>Nocardia</taxon>
    </lineage>
</organism>
<accession>A0A511MFC5</accession>
<dbReference type="Proteomes" id="UP000321424">
    <property type="component" value="Unassembled WGS sequence"/>
</dbReference>
<name>A0A511MFC5_9NOCA</name>
<feature type="region of interest" description="Disordered" evidence="1">
    <location>
        <begin position="1"/>
        <end position="64"/>
    </location>
</feature>
<feature type="region of interest" description="Disordered" evidence="1">
    <location>
        <begin position="104"/>
        <end position="139"/>
    </location>
</feature>